<evidence type="ECO:0000313" key="4">
    <source>
        <dbReference type="Proteomes" id="UP000564644"/>
    </source>
</evidence>
<sequence>MNKAKSWAAGVLLFFYMGVLFKIIVLKFGPIDVAFLWERLQLSMAHPALVAARLKAGNLIPLKEIAGTFDSMSGQRLFNLAGNIAVFVPFGVLLGTAAKAGKLALARAFWRSFAVSLGLESAQVLFAIGKFDVDDLILNSAGGAFGFLIYMAGTWLTTAGSGVPSERPEKSV</sequence>
<protein>
    <submittedName>
        <fullName evidence="3">VanZ family protein</fullName>
    </submittedName>
</protein>
<dbReference type="PANTHER" id="PTHR36834:SF1">
    <property type="entry name" value="INTEGRAL MEMBRANE PROTEIN"/>
    <property type="match status" value="1"/>
</dbReference>
<evidence type="ECO:0000256" key="1">
    <source>
        <dbReference type="SAM" id="Phobius"/>
    </source>
</evidence>
<dbReference type="Pfam" id="PF04892">
    <property type="entry name" value="VanZ"/>
    <property type="match status" value="1"/>
</dbReference>
<dbReference type="Proteomes" id="UP000564644">
    <property type="component" value="Unassembled WGS sequence"/>
</dbReference>
<name>A0A7X0STW1_9BACL</name>
<organism evidence="3 4">
    <name type="scientific">Cohnella zeiphila</name>
    <dbReference type="NCBI Taxonomy" id="2761120"/>
    <lineage>
        <taxon>Bacteria</taxon>
        <taxon>Bacillati</taxon>
        <taxon>Bacillota</taxon>
        <taxon>Bacilli</taxon>
        <taxon>Bacillales</taxon>
        <taxon>Paenibacillaceae</taxon>
        <taxon>Cohnella</taxon>
    </lineage>
</organism>
<dbReference type="PANTHER" id="PTHR36834">
    <property type="entry name" value="MEMBRANE PROTEIN-RELATED"/>
    <property type="match status" value="1"/>
</dbReference>
<dbReference type="AlphaFoldDB" id="A0A7X0STW1"/>
<feature type="transmembrane region" description="Helical" evidence="1">
    <location>
        <begin position="7"/>
        <end position="29"/>
    </location>
</feature>
<evidence type="ECO:0000313" key="3">
    <source>
        <dbReference type="EMBL" id="MBB6734805.1"/>
    </source>
</evidence>
<feature type="transmembrane region" description="Helical" evidence="1">
    <location>
        <begin position="77"/>
        <end position="96"/>
    </location>
</feature>
<dbReference type="RefSeq" id="WP_185132452.1">
    <property type="nucleotide sequence ID" value="NZ_JACJVO010000036.1"/>
</dbReference>
<dbReference type="InterPro" id="IPR006976">
    <property type="entry name" value="VanZ-like"/>
</dbReference>
<keyword evidence="1" id="KW-0812">Transmembrane</keyword>
<reference evidence="3 4" key="1">
    <citation type="submission" date="2020-08" db="EMBL/GenBank/DDBJ databases">
        <title>Cohnella phylogeny.</title>
        <authorList>
            <person name="Dunlap C."/>
        </authorList>
    </citation>
    <scope>NUCLEOTIDE SEQUENCE [LARGE SCALE GENOMIC DNA]</scope>
    <source>
        <strain evidence="3 4">CBP 2801</strain>
    </source>
</reference>
<dbReference type="InterPro" id="IPR053150">
    <property type="entry name" value="Teicoplanin_resist-assoc"/>
</dbReference>
<comment type="caution">
    <text evidence="3">The sequence shown here is derived from an EMBL/GenBank/DDBJ whole genome shotgun (WGS) entry which is preliminary data.</text>
</comment>
<proteinExistence type="predicted"/>
<feature type="transmembrane region" description="Helical" evidence="1">
    <location>
        <begin position="141"/>
        <end position="163"/>
    </location>
</feature>
<feature type="domain" description="VanZ-like" evidence="2">
    <location>
        <begin position="14"/>
        <end position="151"/>
    </location>
</feature>
<dbReference type="EMBL" id="JACJVO010000036">
    <property type="protein sequence ID" value="MBB6734805.1"/>
    <property type="molecule type" value="Genomic_DNA"/>
</dbReference>
<keyword evidence="4" id="KW-1185">Reference proteome</keyword>
<keyword evidence="1" id="KW-1133">Transmembrane helix</keyword>
<accession>A0A7X0STW1</accession>
<keyword evidence="1" id="KW-0472">Membrane</keyword>
<evidence type="ECO:0000259" key="2">
    <source>
        <dbReference type="Pfam" id="PF04892"/>
    </source>
</evidence>
<gene>
    <name evidence="3" type="ORF">H7C18_28155</name>
</gene>